<dbReference type="Gene3D" id="2.40.30.10">
    <property type="entry name" value="Translation factors"/>
    <property type="match status" value="1"/>
</dbReference>
<reference evidence="2" key="1">
    <citation type="journal article" date="2020" name="mSystems">
        <title>Genome- and Community-Level Interaction Insights into Carbon Utilization and Element Cycling Functions of Hydrothermarchaeota in Hydrothermal Sediment.</title>
        <authorList>
            <person name="Zhou Z."/>
            <person name="Liu Y."/>
            <person name="Xu W."/>
            <person name="Pan J."/>
            <person name="Luo Z.H."/>
            <person name="Li M."/>
        </authorList>
    </citation>
    <scope>NUCLEOTIDE SEQUENCE [LARGE SCALE GENOMIC DNA]</scope>
    <source>
        <strain evidence="2">HyVt-74</strain>
    </source>
</reference>
<sequence>MFKILEKETLAPHINRFVIEAPLIAKNHKPGQFVVIRIYEKGERIPLTIAEVDRTEGTITLIVQEVGKTTYMLGDLKAGDVIADVIGPLGRPAEIEKVGTVVTIGGGVGTAIVYPETKAFKEVGNRVI</sequence>
<feature type="non-terminal residue" evidence="2">
    <location>
        <position position="128"/>
    </location>
</feature>
<dbReference type="InterPro" id="IPR039261">
    <property type="entry name" value="FNR_nucleotide-bd"/>
</dbReference>
<name>A0A7C5HG41_UNCW3</name>
<dbReference type="Proteomes" id="UP000886110">
    <property type="component" value="Unassembled WGS sequence"/>
</dbReference>
<feature type="domain" description="FAD-binding FR-type" evidence="1">
    <location>
        <begin position="1"/>
        <end position="95"/>
    </location>
</feature>
<dbReference type="PROSITE" id="PS51384">
    <property type="entry name" value="FAD_FR"/>
    <property type="match status" value="1"/>
</dbReference>
<dbReference type="PANTHER" id="PTHR43513:SF3">
    <property type="entry name" value="DIHYDROOROTATE DEHYDROGENASE B (NAD(+)), ELECTRON TRANSFER SUBUNIT-RELATED"/>
    <property type="match status" value="1"/>
</dbReference>
<proteinExistence type="predicted"/>
<dbReference type="InterPro" id="IPR050353">
    <property type="entry name" value="PyrK_electron_transfer"/>
</dbReference>
<dbReference type="AlphaFoldDB" id="A0A7C5HG41"/>
<organism evidence="2">
    <name type="scientific">candidate division WOR-3 bacterium</name>
    <dbReference type="NCBI Taxonomy" id="2052148"/>
    <lineage>
        <taxon>Bacteria</taxon>
        <taxon>Bacteria division WOR-3</taxon>
    </lineage>
</organism>
<gene>
    <name evidence="2" type="ORF">ENL19_02990</name>
</gene>
<dbReference type="Pfam" id="PF00970">
    <property type="entry name" value="FAD_binding_6"/>
    <property type="match status" value="1"/>
</dbReference>
<accession>A0A7C5HG41</accession>
<dbReference type="EMBL" id="DRTB01000225">
    <property type="protein sequence ID" value="HHE05011.1"/>
    <property type="molecule type" value="Genomic_DNA"/>
</dbReference>
<comment type="caution">
    <text evidence="2">The sequence shown here is derived from an EMBL/GenBank/DDBJ whole genome shotgun (WGS) entry which is preliminary data.</text>
</comment>
<dbReference type="InterPro" id="IPR017938">
    <property type="entry name" value="Riboflavin_synthase-like_b-brl"/>
</dbReference>
<dbReference type="InterPro" id="IPR008333">
    <property type="entry name" value="Cbr1-like_FAD-bd_dom"/>
</dbReference>
<dbReference type="PANTHER" id="PTHR43513">
    <property type="entry name" value="DIHYDROOROTATE DEHYDROGENASE B (NAD(+)), ELECTRON TRANSFER SUBUNIT"/>
    <property type="match status" value="1"/>
</dbReference>
<dbReference type="Gene3D" id="3.40.50.80">
    <property type="entry name" value="Nucleotide-binding domain of ferredoxin-NADP reductase (FNR) module"/>
    <property type="match status" value="1"/>
</dbReference>
<dbReference type="SUPFAM" id="SSF63380">
    <property type="entry name" value="Riboflavin synthase domain-like"/>
    <property type="match status" value="1"/>
</dbReference>
<evidence type="ECO:0000313" key="2">
    <source>
        <dbReference type="EMBL" id="HHE05011.1"/>
    </source>
</evidence>
<dbReference type="InterPro" id="IPR017927">
    <property type="entry name" value="FAD-bd_FR_type"/>
</dbReference>
<dbReference type="GO" id="GO:0016491">
    <property type="term" value="F:oxidoreductase activity"/>
    <property type="evidence" value="ECO:0007669"/>
    <property type="project" value="InterPro"/>
</dbReference>
<protein>
    <submittedName>
        <fullName evidence="2">Sulfide/dihydroorotate dehydrogenase-like FAD/NAD-binding protein</fullName>
    </submittedName>
</protein>
<evidence type="ECO:0000259" key="1">
    <source>
        <dbReference type="PROSITE" id="PS51384"/>
    </source>
</evidence>